<dbReference type="Pfam" id="PF19086">
    <property type="entry name" value="Terpene_syn_C_2"/>
    <property type="match status" value="1"/>
</dbReference>
<proteinExistence type="inferred from homology"/>
<evidence type="ECO:0000256" key="3">
    <source>
        <dbReference type="ARBA" id="ARBA00022723"/>
    </source>
</evidence>
<dbReference type="STRING" id="1314781.A0A165HCA6"/>
<dbReference type="SFLD" id="SFLDG01020">
    <property type="entry name" value="Terpene_Cyclase_Like_2"/>
    <property type="match status" value="1"/>
</dbReference>
<dbReference type="AlphaFoldDB" id="A0A165HCA6"/>
<keyword evidence="8" id="KW-1185">Reference proteome</keyword>
<dbReference type="SUPFAM" id="SSF48576">
    <property type="entry name" value="Terpenoid synthases"/>
    <property type="match status" value="1"/>
</dbReference>
<evidence type="ECO:0000256" key="6">
    <source>
        <dbReference type="RuleBase" id="RU366034"/>
    </source>
</evidence>
<keyword evidence="3 6" id="KW-0479">Metal-binding</keyword>
<dbReference type="GO" id="GO:0008299">
    <property type="term" value="P:isoprenoid biosynthetic process"/>
    <property type="evidence" value="ECO:0007669"/>
    <property type="project" value="UniProtKB-ARBA"/>
</dbReference>
<dbReference type="PANTHER" id="PTHR35201">
    <property type="entry name" value="TERPENE SYNTHASE"/>
    <property type="match status" value="1"/>
</dbReference>
<dbReference type="EMBL" id="KV426021">
    <property type="protein sequence ID" value="KZV91755.1"/>
    <property type="molecule type" value="Genomic_DNA"/>
</dbReference>
<dbReference type="PANTHER" id="PTHR35201:SF4">
    <property type="entry name" value="BETA-PINACENE SYNTHASE-RELATED"/>
    <property type="match status" value="1"/>
</dbReference>
<dbReference type="EC" id="4.2.3.-" evidence="6"/>
<dbReference type="InterPro" id="IPR034686">
    <property type="entry name" value="Terpene_cyclase-like_2"/>
</dbReference>
<evidence type="ECO:0000256" key="4">
    <source>
        <dbReference type="ARBA" id="ARBA00022842"/>
    </source>
</evidence>
<dbReference type="Proteomes" id="UP000077266">
    <property type="component" value="Unassembled WGS sequence"/>
</dbReference>
<evidence type="ECO:0000256" key="5">
    <source>
        <dbReference type="ARBA" id="ARBA00023239"/>
    </source>
</evidence>
<protein>
    <recommendedName>
        <fullName evidence="6">Terpene synthase</fullName>
        <ecNumber evidence="6">4.2.3.-</ecNumber>
    </recommendedName>
</protein>
<organism evidence="7 8">
    <name type="scientific">Exidia glandulosa HHB12029</name>
    <dbReference type="NCBI Taxonomy" id="1314781"/>
    <lineage>
        <taxon>Eukaryota</taxon>
        <taxon>Fungi</taxon>
        <taxon>Dikarya</taxon>
        <taxon>Basidiomycota</taxon>
        <taxon>Agaricomycotina</taxon>
        <taxon>Agaricomycetes</taxon>
        <taxon>Auriculariales</taxon>
        <taxon>Exidiaceae</taxon>
        <taxon>Exidia</taxon>
    </lineage>
</organism>
<evidence type="ECO:0000313" key="7">
    <source>
        <dbReference type="EMBL" id="KZV91755.1"/>
    </source>
</evidence>
<comment type="cofactor">
    <cofactor evidence="1 6">
        <name>Mg(2+)</name>
        <dbReference type="ChEBI" id="CHEBI:18420"/>
    </cofactor>
</comment>
<sequence length="338" mass="39067">MSSPESEISSTERLVFTLPDNLRDWPWQRRINPFYEEAKIASTGWIRGFKAFSPRAQKAFERCDFDRLASLAYPDASYDELRVLCDLMQLFFVFDEHSDVASADDTYIMADAIMDGLRNPWTEGPKAHLLGEITRQFWSRVVQVASPGVQKRFIDQFERYVYSVVDQARDRDEARIRDIDEYFDVRRLTIGAYPSFVLLQMGMRVSDESVFEHPTVLCLDTLATDMIILGNDLSSYNVEQARGDTHNVLVVVRNKFDWPLNRALQWLAERHDALTKEFLEVRDTAPPEVAKYVEGLGNWVRASDSWGFESQRYFGATGSDVLRERKVVLLPKERLHSA</sequence>
<evidence type="ECO:0000313" key="8">
    <source>
        <dbReference type="Proteomes" id="UP000077266"/>
    </source>
</evidence>
<evidence type="ECO:0000256" key="2">
    <source>
        <dbReference type="ARBA" id="ARBA00006333"/>
    </source>
</evidence>
<accession>A0A165HCA6</accession>
<keyword evidence="4 6" id="KW-0460">Magnesium</keyword>
<keyword evidence="5 6" id="KW-0456">Lyase</keyword>
<dbReference type="OrthoDB" id="6486656at2759"/>
<dbReference type="InterPro" id="IPR008949">
    <property type="entry name" value="Isoprenoid_synthase_dom_sf"/>
</dbReference>
<dbReference type="SFLD" id="SFLDS00005">
    <property type="entry name" value="Isoprenoid_Synthase_Type_I"/>
    <property type="match status" value="1"/>
</dbReference>
<comment type="similarity">
    <text evidence="2 6">Belongs to the terpene synthase family.</text>
</comment>
<dbReference type="InParanoid" id="A0A165HCA6"/>
<reference evidence="7 8" key="1">
    <citation type="journal article" date="2016" name="Mol. Biol. Evol.">
        <title>Comparative Genomics of Early-Diverging Mushroom-Forming Fungi Provides Insights into the Origins of Lignocellulose Decay Capabilities.</title>
        <authorList>
            <person name="Nagy L.G."/>
            <person name="Riley R."/>
            <person name="Tritt A."/>
            <person name="Adam C."/>
            <person name="Daum C."/>
            <person name="Floudas D."/>
            <person name="Sun H."/>
            <person name="Yadav J.S."/>
            <person name="Pangilinan J."/>
            <person name="Larsson K.H."/>
            <person name="Matsuura K."/>
            <person name="Barry K."/>
            <person name="Labutti K."/>
            <person name="Kuo R."/>
            <person name="Ohm R.A."/>
            <person name="Bhattacharya S.S."/>
            <person name="Shirouzu T."/>
            <person name="Yoshinaga Y."/>
            <person name="Martin F.M."/>
            <person name="Grigoriev I.V."/>
            <person name="Hibbett D.S."/>
        </authorList>
    </citation>
    <scope>NUCLEOTIDE SEQUENCE [LARGE SCALE GENOMIC DNA]</scope>
    <source>
        <strain evidence="7 8">HHB12029</strain>
    </source>
</reference>
<name>A0A165HCA6_EXIGL</name>
<evidence type="ECO:0000256" key="1">
    <source>
        <dbReference type="ARBA" id="ARBA00001946"/>
    </source>
</evidence>
<dbReference type="GO" id="GO:0046872">
    <property type="term" value="F:metal ion binding"/>
    <property type="evidence" value="ECO:0007669"/>
    <property type="project" value="UniProtKB-KW"/>
</dbReference>
<dbReference type="GO" id="GO:0010333">
    <property type="term" value="F:terpene synthase activity"/>
    <property type="evidence" value="ECO:0007669"/>
    <property type="project" value="InterPro"/>
</dbReference>
<gene>
    <name evidence="7" type="ORF">EXIGLDRAFT_769609</name>
</gene>
<dbReference type="Gene3D" id="1.10.600.10">
    <property type="entry name" value="Farnesyl Diphosphate Synthase"/>
    <property type="match status" value="1"/>
</dbReference>